<sequence length="496" mass="54092">MKNKMKHSVLITMLLMIATLFVTAFTVPSVQASASDNSLQQIKQKGYIVMGTAPDYPPYEFIGKDNGGSKVYGADIELGKAIAKDLGVKLKVKSMGFDSLLVALQTKKVDMVIAGMNETPERAKSVDFSKTYYSSGLSLVLNSADDKKIKSYKDLQGKTIGAQIGSVQYDAVKKGIKNINLKGMENINDLILALKSEKIDAIPLDTAVAEAYAAHNPGLKIIDAKMPGQESQNKIAFFKGATSLENAANKTIDKVNKDDLYTKKFVPAAAKHITNNKSQSQFETMWQYKNFFISGIEYTMIISVVSVFFGIILGVIFALMRLSHNWLLHSIAVCYIEFIRGTPQLVQIMFIYFGLGTIVNVPALTSGIIAISINSGAYVAEIIRGGINSISDGQSEAALSLGLSKKQSMQYIVLPQAFKNIWPALGNELVTLIKDSSLASVIGVGELMYQMRAVQADTYLGVAPIAVIMVIYFVITFTISRIMKHLEGKISHGTND</sequence>
<dbReference type="PATRIC" id="fig|148814.15.peg.1402"/>
<evidence type="ECO:0000256" key="10">
    <source>
        <dbReference type="SAM" id="SignalP"/>
    </source>
</evidence>
<evidence type="ECO:0000313" key="11">
    <source>
        <dbReference type="EMBL" id="KOY76014.1"/>
    </source>
</evidence>
<feature type="transmembrane region" description="Helical" evidence="9">
    <location>
        <begin position="458"/>
        <end position="479"/>
    </location>
</feature>
<keyword evidence="6" id="KW-0029">Amino-acid transport</keyword>
<comment type="subcellular location">
    <subcellularLocation>
        <location evidence="1 9">Cell membrane</location>
        <topology evidence="1 9">Multi-pass membrane protein</topology>
    </subcellularLocation>
</comment>
<feature type="signal peptide" evidence="10">
    <location>
        <begin position="1"/>
        <end position="24"/>
    </location>
</feature>
<dbReference type="RefSeq" id="WP_053792229.1">
    <property type="nucleotide sequence ID" value="NZ_JXCY01000007.1"/>
</dbReference>
<keyword evidence="10" id="KW-0732">Signal</keyword>
<evidence type="ECO:0000256" key="7">
    <source>
        <dbReference type="ARBA" id="ARBA00022989"/>
    </source>
</evidence>
<dbReference type="Proteomes" id="UP000037778">
    <property type="component" value="Unassembled WGS sequence"/>
</dbReference>
<gene>
    <name evidence="11" type="primary">glnP</name>
    <name evidence="11" type="ORF">RZ71_04480</name>
</gene>
<keyword evidence="8 9" id="KW-0472">Membrane</keyword>
<dbReference type="GO" id="GO:0043190">
    <property type="term" value="C:ATP-binding cassette (ABC) transporter complex"/>
    <property type="evidence" value="ECO:0007669"/>
    <property type="project" value="InterPro"/>
</dbReference>
<comment type="similarity">
    <text evidence="2">Belongs to the binding-protein-dependent transport system permease family. HisMQ subfamily.</text>
</comment>
<dbReference type="PANTHER" id="PTHR30614:SF20">
    <property type="entry name" value="GLUTAMINE TRANSPORT SYSTEM PERMEASE PROTEIN GLNP"/>
    <property type="match status" value="1"/>
</dbReference>
<keyword evidence="12" id="KW-1185">Reference proteome</keyword>
<dbReference type="InterPro" id="IPR000515">
    <property type="entry name" value="MetI-like"/>
</dbReference>
<evidence type="ECO:0000256" key="8">
    <source>
        <dbReference type="ARBA" id="ARBA00023136"/>
    </source>
</evidence>
<name>A0A0N0CSU2_9LACO</name>
<dbReference type="GO" id="GO:0006865">
    <property type="term" value="P:amino acid transport"/>
    <property type="evidence" value="ECO:0007669"/>
    <property type="project" value="UniProtKB-KW"/>
</dbReference>
<dbReference type="PROSITE" id="PS50928">
    <property type="entry name" value="ABC_TM1"/>
    <property type="match status" value="1"/>
</dbReference>
<evidence type="ECO:0000256" key="4">
    <source>
        <dbReference type="ARBA" id="ARBA00022475"/>
    </source>
</evidence>
<dbReference type="AlphaFoldDB" id="A0A0N0CSU2"/>
<dbReference type="InterPro" id="IPR001638">
    <property type="entry name" value="Solute-binding_3/MltF_N"/>
</dbReference>
<dbReference type="Gene3D" id="3.40.190.10">
    <property type="entry name" value="Periplasmic binding protein-like II"/>
    <property type="match status" value="2"/>
</dbReference>
<dbReference type="NCBIfam" id="TIGR01726">
    <property type="entry name" value="HEQRo_perm_3TM"/>
    <property type="match status" value="1"/>
</dbReference>
<dbReference type="SUPFAM" id="SSF161098">
    <property type="entry name" value="MetI-like"/>
    <property type="match status" value="1"/>
</dbReference>
<accession>A0A0N0CSU2</accession>
<dbReference type="EMBL" id="JXCY01000007">
    <property type="protein sequence ID" value="KOY76014.1"/>
    <property type="molecule type" value="Genomic_DNA"/>
</dbReference>
<dbReference type="GO" id="GO:0022857">
    <property type="term" value="F:transmembrane transporter activity"/>
    <property type="evidence" value="ECO:0007669"/>
    <property type="project" value="InterPro"/>
</dbReference>
<comment type="caution">
    <text evidence="11">The sequence shown here is derived from an EMBL/GenBank/DDBJ whole genome shotgun (WGS) entry which is preliminary data.</text>
</comment>
<dbReference type="InterPro" id="IPR043429">
    <property type="entry name" value="ArtM/GltK/GlnP/TcyL/YhdX-like"/>
</dbReference>
<evidence type="ECO:0000313" key="12">
    <source>
        <dbReference type="Proteomes" id="UP000037778"/>
    </source>
</evidence>
<protein>
    <submittedName>
        <fullName evidence="11">Amino acid ABC superfamily ATP binding cassette transporter, membrane protein</fullName>
    </submittedName>
</protein>
<dbReference type="InterPro" id="IPR035906">
    <property type="entry name" value="MetI-like_sf"/>
</dbReference>
<dbReference type="InterPro" id="IPR010065">
    <property type="entry name" value="AA_ABC_transptr_permease_3TM"/>
</dbReference>
<proteinExistence type="inferred from homology"/>
<keyword evidence="4" id="KW-1003">Cell membrane</keyword>
<dbReference type="SUPFAM" id="SSF53850">
    <property type="entry name" value="Periplasmic binding protein-like II"/>
    <property type="match status" value="1"/>
</dbReference>
<evidence type="ECO:0000256" key="6">
    <source>
        <dbReference type="ARBA" id="ARBA00022970"/>
    </source>
</evidence>
<evidence type="ECO:0000256" key="5">
    <source>
        <dbReference type="ARBA" id="ARBA00022692"/>
    </source>
</evidence>
<keyword evidence="3 9" id="KW-0813">Transport</keyword>
<dbReference type="PANTHER" id="PTHR30614">
    <property type="entry name" value="MEMBRANE COMPONENT OF AMINO ACID ABC TRANSPORTER"/>
    <property type="match status" value="1"/>
</dbReference>
<feature type="transmembrane region" description="Helical" evidence="9">
    <location>
        <begin position="298"/>
        <end position="320"/>
    </location>
</feature>
<evidence type="ECO:0000256" key="3">
    <source>
        <dbReference type="ARBA" id="ARBA00022448"/>
    </source>
</evidence>
<organism evidence="11 12">
    <name type="scientific">Apilactobacillus kunkeei</name>
    <dbReference type="NCBI Taxonomy" id="148814"/>
    <lineage>
        <taxon>Bacteria</taxon>
        <taxon>Bacillati</taxon>
        <taxon>Bacillota</taxon>
        <taxon>Bacilli</taxon>
        <taxon>Lactobacillales</taxon>
        <taxon>Lactobacillaceae</taxon>
        <taxon>Apilactobacillus</taxon>
    </lineage>
</organism>
<dbReference type="Pfam" id="PF00528">
    <property type="entry name" value="BPD_transp_1"/>
    <property type="match status" value="1"/>
</dbReference>
<dbReference type="FunFam" id="1.10.3720.10:FF:000033">
    <property type="entry name" value="Polar amino acid ABC transporter permease"/>
    <property type="match status" value="1"/>
</dbReference>
<dbReference type="Gene3D" id="1.10.3720.10">
    <property type="entry name" value="MetI-like"/>
    <property type="match status" value="1"/>
</dbReference>
<evidence type="ECO:0000256" key="1">
    <source>
        <dbReference type="ARBA" id="ARBA00004651"/>
    </source>
</evidence>
<keyword evidence="7 9" id="KW-1133">Transmembrane helix</keyword>
<dbReference type="SMART" id="SM00062">
    <property type="entry name" value="PBPb"/>
    <property type="match status" value="1"/>
</dbReference>
<reference evidence="11 12" key="1">
    <citation type="journal article" date="2015" name="Genome Biol. Evol.">
        <title>Functionally Structured Genomes in Lactobacillus kunkeei Colonizing the Honey Crop and Food Products of Honeybees and Stingless Bees.</title>
        <authorList>
            <person name="Tamarit D."/>
            <person name="Ellegaard K.M."/>
            <person name="Wikander J."/>
            <person name="Olofsson T."/>
            <person name="Vasquez A."/>
            <person name="Andersson S.G."/>
        </authorList>
    </citation>
    <scope>NUCLEOTIDE SEQUENCE [LARGE SCALE GENOMIC DNA]</scope>
    <source>
        <strain evidence="11 12">LAko</strain>
    </source>
</reference>
<dbReference type="CDD" id="cd06261">
    <property type="entry name" value="TM_PBP2"/>
    <property type="match status" value="1"/>
</dbReference>
<keyword evidence="5 9" id="KW-0812">Transmembrane</keyword>
<evidence type="ECO:0000256" key="9">
    <source>
        <dbReference type="RuleBase" id="RU363032"/>
    </source>
</evidence>
<evidence type="ECO:0000256" key="2">
    <source>
        <dbReference type="ARBA" id="ARBA00010072"/>
    </source>
</evidence>
<dbReference type="Pfam" id="PF00497">
    <property type="entry name" value="SBP_bac_3"/>
    <property type="match status" value="1"/>
</dbReference>
<feature type="transmembrane region" description="Helical" evidence="9">
    <location>
        <begin position="350"/>
        <end position="373"/>
    </location>
</feature>
<feature type="chain" id="PRO_5039003069" evidence="10">
    <location>
        <begin position="25"/>
        <end position="496"/>
    </location>
</feature>